<evidence type="ECO:0000313" key="2">
    <source>
        <dbReference type="Proteomes" id="UP000595917"/>
    </source>
</evidence>
<accession>A0A7T7XJI1</accession>
<dbReference type="RefSeq" id="WP_215624866.1">
    <property type="nucleotide sequence ID" value="NZ_CP067089.2"/>
</dbReference>
<dbReference type="Proteomes" id="UP000595917">
    <property type="component" value="Chromosome"/>
</dbReference>
<keyword evidence="2" id="KW-1185">Reference proteome</keyword>
<evidence type="ECO:0000313" key="1">
    <source>
        <dbReference type="EMBL" id="QQO07560.1"/>
    </source>
</evidence>
<dbReference type="AlphaFoldDB" id="A0A7T7XJI1"/>
<dbReference type="EMBL" id="CP067089">
    <property type="protein sequence ID" value="QQO07560.1"/>
    <property type="molecule type" value="Genomic_DNA"/>
</dbReference>
<proteinExistence type="predicted"/>
<dbReference type="KEGG" id="bhc:JFL75_11435"/>
<reference evidence="1" key="1">
    <citation type="submission" date="2021-01" db="EMBL/GenBank/DDBJ databases">
        <title>Description of Breznakiella homolactica.</title>
        <authorList>
            <person name="Song Y."/>
            <person name="Brune A."/>
        </authorList>
    </citation>
    <scope>NUCLEOTIDE SEQUENCE</scope>
    <source>
        <strain evidence="1">RmG30</strain>
    </source>
</reference>
<name>A0A7T7XJI1_9SPIR</name>
<gene>
    <name evidence="1" type="ORF">JFL75_11435</name>
</gene>
<organism evidence="1 2">
    <name type="scientific">Breznakiella homolactica</name>
    <dbReference type="NCBI Taxonomy" id="2798577"/>
    <lineage>
        <taxon>Bacteria</taxon>
        <taxon>Pseudomonadati</taxon>
        <taxon>Spirochaetota</taxon>
        <taxon>Spirochaetia</taxon>
        <taxon>Spirochaetales</taxon>
        <taxon>Breznakiellaceae</taxon>
        <taxon>Breznakiella</taxon>
    </lineage>
</organism>
<protein>
    <submittedName>
        <fullName evidence="1">Uncharacterized protein</fullName>
    </submittedName>
</protein>
<sequence length="176" mass="20586">MKEAGIPGMIDFLKSRSYRETDFSSLDGYVPLYLRFDIDECIWREIITPYTREKTPEERIREKIQPDFQVYLEGIYLHIGPQNQSNGLIPVKFDLARKISVLASSYSFRTFFTELAEAAAADMVFINTYETIIIYYKGFYLNTKMDVFTNSTPEYLDKQVVENLFFDIAKCVKDLL</sequence>